<dbReference type="Gene3D" id="1.10.1200.10">
    <property type="entry name" value="ACP-like"/>
    <property type="match status" value="1"/>
</dbReference>
<dbReference type="InterPro" id="IPR009081">
    <property type="entry name" value="PP-bd_ACP"/>
</dbReference>
<dbReference type="SUPFAM" id="SSF47336">
    <property type="entry name" value="ACP-like"/>
    <property type="match status" value="1"/>
</dbReference>
<dbReference type="PROSITE" id="PS00455">
    <property type="entry name" value="AMP_BINDING"/>
    <property type="match status" value="1"/>
</dbReference>
<dbReference type="CDD" id="cd05930">
    <property type="entry name" value="A_NRPS"/>
    <property type="match status" value="1"/>
</dbReference>
<dbReference type="PANTHER" id="PTHR45527">
    <property type="entry name" value="NONRIBOSOMAL PEPTIDE SYNTHETASE"/>
    <property type="match status" value="1"/>
</dbReference>
<keyword evidence="6" id="KW-1185">Reference proteome</keyword>
<keyword evidence="1" id="KW-0596">Phosphopantetheine</keyword>
<name>A0A9W8AYU9_9FUNG</name>
<dbReference type="GO" id="GO:0044550">
    <property type="term" value="P:secondary metabolite biosynthetic process"/>
    <property type="evidence" value="ECO:0007669"/>
    <property type="project" value="TreeGrafter"/>
</dbReference>
<dbReference type="Pfam" id="PF00501">
    <property type="entry name" value="AMP-binding"/>
    <property type="match status" value="2"/>
</dbReference>
<organism evidence="5 6">
    <name type="scientific">Dispira parvispora</name>
    <dbReference type="NCBI Taxonomy" id="1520584"/>
    <lineage>
        <taxon>Eukaryota</taxon>
        <taxon>Fungi</taxon>
        <taxon>Fungi incertae sedis</taxon>
        <taxon>Zoopagomycota</taxon>
        <taxon>Kickxellomycotina</taxon>
        <taxon>Dimargaritomycetes</taxon>
        <taxon>Dimargaritales</taxon>
        <taxon>Dimargaritaceae</taxon>
        <taxon>Dispira</taxon>
    </lineage>
</organism>
<dbReference type="InterPro" id="IPR000873">
    <property type="entry name" value="AMP-dep_synth/lig_dom"/>
</dbReference>
<keyword evidence="3" id="KW-0436">Ligase</keyword>
<dbReference type="PANTHER" id="PTHR45527:SF1">
    <property type="entry name" value="FATTY ACID SYNTHASE"/>
    <property type="match status" value="1"/>
</dbReference>
<dbReference type="Pfam" id="PF00668">
    <property type="entry name" value="Condensation"/>
    <property type="match status" value="1"/>
</dbReference>
<dbReference type="InterPro" id="IPR001242">
    <property type="entry name" value="Condensation_dom"/>
</dbReference>
<dbReference type="InterPro" id="IPR023213">
    <property type="entry name" value="CAT-like_dom_sf"/>
</dbReference>
<dbReference type="OrthoDB" id="416786at2759"/>
<comment type="caution">
    <text evidence="5">The sequence shown here is derived from an EMBL/GenBank/DDBJ whole genome shotgun (WGS) entry which is preliminary data.</text>
</comment>
<evidence type="ECO:0000256" key="2">
    <source>
        <dbReference type="ARBA" id="ARBA00022553"/>
    </source>
</evidence>
<dbReference type="SUPFAM" id="SSF52777">
    <property type="entry name" value="CoA-dependent acyltransferases"/>
    <property type="match status" value="4"/>
</dbReference>
<dbReference type="Gene3D" id="3.40.50.12780">
    <property type="entry name" value="N-terminal domain of ligase-like"/>
    <property type="match status" value="2"/>
</dbReference>
<dbReference type="NCBIfam" id="TIGR01733">
    <property type="entry name" value="AA-adenyl-dom"/>
    <property type="match status" value="1"/>
</dbReference>
<reference evidence="5" key="1">
    <citation type="submission" date="2022-07" db="EMBL/GenBank/DDBJ databases">
        <title>Phylogenomic reconstructions and comparative analyses of Kickxellomycotina fungi.</title>
        <authorList>
            <person name="Reynolds N.K."/>
            <person name="Stajich J.E."/>
            <person name="Barry K."/>
            <person name="Grigoriev I.V."/>
            <person name="Crous P."/>
            <person name="Smith M.E."/>
        </authorList>
    </citation>
    <scope>NUCLEOTIDE SEQUENCE</scope>
    <source>
        <strain evidence="5">RSA 1196</strain>
    </source>
</reference>
<dbReference type="GO" id="GO:0031177">
    <property type="term" value="F:phosphopantetheine binding"/>
    <property type="evidence" value="ECO:0007669"/>
    <property type="project" value="TreeGrafter"/>
</dbReference>
<gene>
    <name evidence="5" type="ORF">IWQ62_001064</name>
</gene>
<feature type="domain" description="Carrier" evidence="4">
    <location>
        <begin position="1127"/>
        <end position="1206"/>
    </location>
</feature>
<dbReference type="InterPro" id="IPR020845">
    <property type="entry name" value="AMP-binding_CS"/>
</dbReference>
<keyword evidence="2" id="KW-0597">Phosphoprotein</keyword>
<evidence type="ECO:0000313" key="5">
    <source>
        <dbReference type="EMBL" id="KAJ1968728.1"/>
    </source>
</evidence>
<dbReference type="Proteomes" id="UP001150925">
    <property type="component" value="Unassembled WGS sequence"/>
</dbReference>
<accession>A0A9W8AYU9</accession>
<dbReference type="Gene3D" id="3.30.559.10">
    <property type="entry name" value="Chloramphenicol acetyltransferase-like domain"/>
    <property type="match status" value="1"/>
</dbReference>
<dbReference type="EMBL" id="JANBPY010000143">
    <property type="protein sequence ID" value="KAJ1968728.1"/>
    <property type="molecule type" value="Genomic_DNA"/>
</dbReference>
<dbReference type="GO" id="GO:0043041">
    <property type="term" value="P:amino acid activation for nonribosomal peptide biosynthetic process"/>
    <property type="evidence" value="ECO:0007669"/>
    <property type="project" value="TreeGrafter"/>
</dbReference>
<dbReference type="SUPFAM" id="SSF56801">
    <property type="entry name" value="Acetyl-CoA synthetase-like"/>
    <property type="match status" value="2"/>
</dbReference>
<evidence type="ECO:0000313" key="6">
    <source>
        <dbReference type="Proteomes" id="UP001150925"/>
    </source>
</evidence>
<proteinExistence type="predicted"/>
<sequence length="2016" mass="226632">MWNLGEDAKHVTNGTYGNHPVAFQCTLPCDESFWTVLWALLWRHCGGEQAEVPLVFEWARVVQNDWSVHPVVMTMDSQATVNDLMMAGIRQRKLQIRENMPSYVDTIVAVLEDREVKKVNRLSAIEKFMAQWNVALAVIVIPNNESTQHRAYFIYDPVQVTPDDLTHLTHQFLRLVEYFHRHGLNVTLASALQFLGEPLPTLSLPCSSPPSVSRGLVKQEASPEQTRIWLAGQDHGHHFYHLIVFCLKKPVCKFRIQSAVQRLTQAFPVLGSLSVDYENQVFQAVGKNGSTTPCLAVIDEALFGTPEQLRLFLHDIHHLDSHDHPLFSVAGLMTGKKDYVEWISVYTHRVLADQIQFYRWVGQLWDLITNLSAIPLVPVDVTDGTSGLDPSEYWQVHFAEHSSDMGLPWDYTFPVSPTYCASRYRHTVPNTITSRLPHLMKSLEMNRLELLQGFLALFLLRVVSQTHVALFSQIDQNSRIPWMAQAVEKVSIADMLCSMTEGYRQSSQYDWSGFDFPHAPKVCTMVLPMQPGFVLDFGKPYASVPLLLTWLYEEGGTGLELVIDYQSEVLQLSTVERLVQNLLFFTTESGTDLAQDWRKVPIVHPSEETLLLDSFAYSGHHHVTNENIPKGVLSMFAHHVAHHPNIIAVECGDHRETYQSLSDKVWHLAVHLHSLGIQRQERVAVIVESNAYTTMTILALWTLRAVYVPLDCKLPKERQQYMVETADCVRVLSTATIKPHGWSNLVNISDIVGTDHPVNIGHLSTLTSHQNNQPNDLAYILFTSGTTGKPKGVTINHSNFCNLIAHHHHFTGFSPIGTRFLPALGVAFDPYLYGTILTLSSGWTLVLSPIPSEALDKVDAMVCTPSFLASVYPENCPQLTWIVVGGEHLAKDLVERWGNHCTLFNAYGPTETTVLSHLHPLDPHAARITIGRPYPGYECYVFDDLMQLVPIGTTGEIFIGGAGVSPGYVKRSDLNETRFLPNPLRPGKLYRTGDYGRWLPNGEVECLGRIDDQVKLRGFRIELGEIRGALLNHAGVRDAFVTVVNKKLLVGFVISDAGASVSDKDLLNALETCLPQYMLPHHLIILQDKTAFPLTLNGKIDQHELNKIFQEQRTKRLGMKHRLVSLDTLQESQKVLIAAVANTLQLSIDDRCFSSSLVELGGDSITAIRVSVQCHRQGWEVPVSLLLQEQSLESISQMMSKVETSANKMVDERGSSSTFQPIGCLSADQSASVHHELGNWGWKPGDVQAVYPMLPMQQGMMIATARDPTAYVLQMQVALQGELSANDIAQIIWALVQSHDALRVHFLTNWSEGNITGLQVVKRSHYHEFLHLQWRQLEKESDRDSYALDDIKRGFGELTPMVRFGIQSVTTNLHWLLITAHHAVMDGWSVGLLLHSLSHHVDRILSPTAKATLLSPLFGDYSWYAHRLCLHPPETDKTYWQEYLANIDSATIVSLPGDPNGVDNVQEAEHILYRGITELSDKLKIHGITLHTIIQTAWALTLSHYTGGRTDLIFGQVFSGRGGTCYANIDDVVGCLVNTLPVRIQLSAEHSVMDLLQYVQRRHHSMLRFQHCHITRVNQWMDKSKINLHELFNSLLVYQNLPSVRGQQEGLRLIDMTFSRSSEFALTTMVEHHGDHLVVRIGHRPRMFHTKYVDLMSKYMATCFHRLVASLMENRGGTPALSHFGNGCDASRKLYIPVPLTTTPPPNDSLTLCVHDILQWETQTIGDRVAIEYGNDTRWSYVELYQRSLYIAYGLLARGVNREEPVGLVVNRQPSAIAAMFGVLMAGAAYVLVNIDVSQDDILFIMQDCNVQFVMTNTGIVLDGVQVLDIDTLMDQPVIESPLPKVKPEDLFHIIYTWNTAGKLEGARKNHHAVASFVQQAKDKLGLVPGLRMMQSVPLTSDYSTMEIFGGLCNGVTLVYRADIFDNLAKVDTILLSPSLLTTVDLTCYTNITRVLVGEEGLSPEVVEKWSKHARVYNNYRLPENFQTRATETRIKVQGRWVEPDEIKAALLSILR</sequence>
<dbReference type="Gene3D" id="3.30.300.30">
    <property type="match status" value="1"/>
</dbReference>
<dbReference type="Gene3D" id="3.30.559.30">
    <property type="entry name" value="Nonribosomal peptide synthetase, condensation domain"/>
    <property type="match status" value="1"/>
</dbReference>
<evidence type="ECO:0000256" key="3">
    <source>
        <dbReference type="ARBA" id="ARBA00022598"/>
    </source>
</evidence>
<dbReference type="PROSITE" id="PS50075">
    <property type="entry name" value="CARRIER"/>
    <property type="match status" value="1"/>
</dbReference>
<evidence type="ECO:0000259" key="4">
    <source>
        <dbReference type="PROSITE" id="PS50075"/>
    </source>
</evidence>
<dbReference type="GO" id="GO:0016874">
    <property type="term" value="F:ligase activity"/>
    <property type="evidence" value="ECO:0007669"/>
    <property type="project" value="UniProtKB-KW"/>
</dbReference>
<dbReference type="InterPro" id="IPR045851">
    <property type="entry name" value="AMP-bd_C_sf"/>
</dbReference>
<dbReference type="InterPro" id="IPR010071">
    <property type="entry name" value="AA_adenyl_dom"/>
</dbReference>
<dbReference type="InterPro" id="IPR036736">
    <property type="entry name" value="ACP-like_sf"/>
</dbReference>
<evidence type="ECO:0000256" key="1">
    <source>
        <dbReference type="ARBA" id="ARBA00022450"/>
    </source>
</evidence>
<protein>
    <recommendedName>
        <fullName evidence="4">Carrier domain-containing protein</fullName>
    </recommendedName>
</protein>
<dbReference type="GO" id="GO:0005737">
    <property type="term" value="C:cytoplasm"/>
    <property type="evidence" value="ECO:0007669"/>
    <property type="project" value="TreeGrafter"/>
</dbReference>
<dbReference type="InterPro" id="IPR042099">
    <property type="entry name" value="ANL_N_sf"/>
</dbReference>
<dbReference type="Pfam" id="PF00550">
    <property type="entry name" value="PP-binding"/>
    <property type="match status" value="1"/>
</dbReference>